<gene>
    <name evidence="3" type="ORF">Tci_015551</name>
</gene>
<protein>
    <submittedName>
        <fullName evidence="3">Uncharacterized protein</fullName>
    </submittedName>
</protein>
<dbReference type="EMBL" id="BKCJ010001728">
    <property type="protein sequence ID" value="GEU43573.1"/>
    <property type="molecule type" value="Genomic_DNA"/>
</dbReference>
<dbReference type="InterPro" id="IPR001810">
    <property type="entry name" value="F-box_dom"/>
</dbReference>
<feature type="domain" description="F-box" evidence="1">
    <location>
        <begin position="1"/>
        <end position="26"/>
    </location>
</feature>
<reference evidence="3" key="1">
    <citation type="journal article" date="2019" name="Sci. Rep.">
        <title>Draft genome of Tanacetum cinerariifolium, the natural source of mosquito coil.</title>
        <authorList>
            <person name="Yamashiro T."/>
            <person name="Shiraishi A."/>
            <person name="Satake H."/>
            <person name="Nakayama K."/>
        </authorList>
    </citation>
    <scope>NUCLEOTIDE SEQUENCE</scope>
</reference>
<evidence type="ECO:0000313" key="3">
    <source>
        <dbReference type="EMBL" id="GEU43573.1"/>
    </source>
</evidence>
<dbReference type="Pfam" id="PF00646">
    <property type="entry name" value="F-box"/>
    <property type="match status" value="1"/>
</dbReference>
<organism evidence="3">
    <name type="scientific">Tanacetum cinerariifolium</name>
    <name type="common">Dalmatian daisy</name>
    <name type="synonym">Chrysanthemum cinerariifolium</name>
    <dbReference type="NCBI Taxonomy" id="118510"/>
    <lineage>
        <taxon>Eukaryota</taxon>
        <taxon>Viridiplantae</taxon>
        <taxon>Streptophyta</taxon>
        <taxon>Embryophyta</taxon>
        <taxon>Tracheophyta</taxon>
        <taxon>Spermatophyta</taxon>
        <taxon>Magnoliopsida</taxon>
        <taxon>eudicotyledons</taxon>
        <taxon>Gunneridae</taxon>
        <taxon>Pentapetalae</taxon>
        <taxon>asterids</taxon>
        <taxon>campanulids</taxon>
        <taxon>Asterales</taxon>
        <taxon>Asteraceae</taxon>
        <taxon>Asteroideae</taxon>
        <taxon>Anthemideae</taxon>
        <taxon>Anthemidinae</taxon>
        <taxon>Tanacetum</taxon>
    </lineage>
</organism>
<dbReference type="InterPro" id="IPR017451">
    <property type="entry name" value="F-box-assoc_interact_dom"/>
</dbReference>
<dbReference type="PANTHER" id="PTHR31672:SF13">
    <property type="entry name" value="F-BOX PROTEIN CPR30-LIKE"/>
    <property type="match status" value="1"/>
</dbReference>
<dbReference type="NCBIfam" id="TIGR01640">
    <property type="entry name" value="F_box_assoc_1"/>
    <property type="match status" value="1"/>
</dbReference>
<dbReference type="SUPFAM" id="SSF81383">
    <property type="entry name" value="F-box domain"/>
    <property type="match status" value="1"/>
</dbReference>
<dbReference type="Pfam" id="PF07734">
    <property type="entry name" value="FBA_1"/>
    <property type="match status" value="1"/>
</dbReference>
<sequence length="307" mass="35133">MDARDLIRCKGVCKSWKSLISEDRFIKTQLDHSITTHRNNNGIGHRRITISLLPDGFTSWKGAVFCNLLGSSNGLVCIYASRSQILVANPCTREVKIVTQIRDFGIRYGSICYGFGYDESIDDYKVVVGVRKGVDRTCFNVLYLKSNVWKVVGEVENTYVSGVGILCNGALHWVINQASPIIVSFDLTQEVVKEIPQPDDVLYRSTRIRGPDMILGIIEECLCIYHNALIPRKIWMMKKYNVKESWGIVEESHECELNREILRFFRQLKNGIPFERSEDCNILFFRTREFISSPIFVQSLLSPHGRP</sequence>
<dbReference type="InterPro" id="IPR036047">
    <property type="entry name" value="F-box-like_dom_sf"/>
</dbReference>
<comment type="caution">
    <text evidence="3">The sequence shown here is derived from an EMBL/GenBank/DDBJ whole genome shotgun (WGS) entry which is preliminary data.</text>
</comment>
<proteinExistence type="predicted"/>
<evidence type="ECO:0000259" key="1">
    <source>
        <dbReference type="Pfam" id="PF00646"/>
    </source>
</evidence>
<accession>A0A6L2K2M6</accession>
<dbReference type="InterPro" id="IPR006527">
    <property type="entry name" value="F-box-assoc_dom_typ1"/>
</dbReference>
<dbReference type="AlphaFoldDB" id="A0A6L2K2M6"/>
<feature type="domain" description="F-box associated beta-propeller type 1" evidence="2">
    <location>
        <begin position="72"/>
        <end position="249"/>
    </location>
</feature>
<name>A0A6L2K2M6_TANCI</name>
<dbReference type="InterPro" id="IPR050796">
    <property type="entry name" value="SCF_F-box_component"/>
</dbReference>
<evidence type="ECO:0000259" key="2">
    <source>
        <dbReference type="Pfam" id="PF07734"/>
    </source>
</evidence>
<dbReference type="PANTHER" id="PTHR31672">
    <property type="entry name" value="BNACNNG10540D PROTEIN"/>
    <property type="match status" value="1"/>
</dbReference>